<gene>
    <name evidence="2" type="ORF">LCGC14_1509390</name>
</gene>
<accession>A0A0F9J233</accession>
<keyword evidence="1" id="KW-0175">Coiled coil</keyword>
<dbReference type="EMBL" id="LAZR01011060">
    <property type="protein sequence ID" value="KKM63653.1"/>
    <property type="molecule type" value="Genomic_DNA"/>
</dbReference>
<reference evidence="2" key="1">
    <citation type="journal article" date="2015" name="Nature">
        <title>Complex archaea that bridge the gap between prokaryotes and eukaryotes.</title>
        <authorList>
            <person name="Spang A."/>
            <person name="Saw J.H."/>
            <person name="Jorgensen S.L."/>
            <person name="Zaremba-Niedzwiedzka K."/>
            <person name="Martijn J."/>
            <person name="Lind A.E."/>
            <person name="van Eijk R."/>
            <person name="Schleper C."/>
            <person name="Guy L."/>
            <person name="Ettema T.J."/>
        </authorList>
    </citation>
    <scope>NUCLEOTIDE SEQUENCE</scope>
</reference>
<dbReference type="AlphaFoldDB" id="A0A0F9J233"/>
<feature type="coiled-coil region" evidence="1">
    <location>
        <begin position="17"/>
        <end position="44"/>
    </location>
</feature>
<proteinExistence type="predicted"/>
<comment type="caution">
    <text evidence="2">The sequence shown here is derived from an EMBL/GenBank/DDBJ whole genome shotgun (WGS) entry which is preliminary data.</text>
</comment>
<organism evidence="2">
    <name type="scientific">marine sediment metagenome</name>
    <dbReference type="NCBI Taxonomy" id="412755"/>
    <lineage>
        <taxon>unclassified sequences</taxon>
        <taxon>metagenomes</taxon>
        <taxon>ecological metagenomes</taxon>
    </lineage>
</organism>
<name>A0A0F9J233_9ZZZZ</name>
<evidence type="ECO:0000313" key="2">
    <source>
        <dbReference type="EMBL" id="KKM63653.1"/>
    </source>
</evidence>
<protein>
    <submittedName>
        <fullName evidence="2">Uncharacterized protein</fullName>
    </submittedName>
</protein>
<sequence>MSDRQVMNDGRIDKPSFASYRIALEKAERERDEARAAIKRVRALPVDNKTYRVDAAAIREALKGAGA</sequence>
<evidence type="ECO:0000256" key="1">
    <source>
        <dbReference type="SAM" id="Coils"/>
    </source>
</evidence>